<keyword evidence="3 5" id="KW-1133">Transmembrane helix</keyword>
<evidence type="ECO:0000256" key="1">
    <source>
        <dbReference type="ARBA" id="ARBA00004141"/>
    </source>
</evidence>
<feature type="transmembrane region" description="Helical" evidence="5">
    <location>
        <begin position="118"/>
        <end position="143"/>
    </location>
</feature>
<feature type="transmembrane region" description="Helical" evidence="5">
    <location>
        <begin position="190"/>
        <end position="206"/>
    </location>
</feature>
<keyword evidence="4 5" id="KW-0472">Membrane</keyword>
<feature type="transmembrane region" description="Helical" evidence="5">
    <location>
        <begin position="212"/>
        <end position="228"/>
    </location>
</feature>
<feature type="transmembrane region" description="Helical" evidence="5">
    <location>
        <begin position="33"/>
        <end position="53"/>
    </location>
</feature>
<organism evidence="7 8">
    <name type="scientific">Thauera mechernichensis</name>
    <dbReference type="NCBI Taxonomy" id="82788"/>
    <lineage>
        <taxon>Bacteria</taxon>
        <taxon>Pseudomonadati</taxon>
        <taxon>Pseudomonadota</taxon>
        <taxon>Betaproteobacteria</taxon>
        <taxon>Rhodocyclales</taxon>
        <taxon>Zoogloeaceae</taxon>
        <taxon>Thauera</taxon>
    </lineage>
</organism>
<evidence type="ECO:0000259" key="6">
    <source>
        <dbReference type="Pfam" id="PF04932"/>
    </source>
</evidence>
<keyword evidence="7" id="KW-0436">Ligase</keyword>
<dbReference type="PANTHER" id="PTHR37422">
    <property type="entry name" value="TEICHURONIC ACID BIOSYNTHESIS PROTEIN TUAE"/>
    <property type="match status" value="1"/>
</dbReference>
<keyword evidence="2 5" id="KW-0812">Transmembrane</keyword>
<name>A0ABW3W9X8_9RHOO</name>
<evidence type="ECO:0000256" key="3">
    <source>
        <dbReference type="ARBA" id="ARBA00022989"/>
    </source>
</evidence>
<feature type="transmembrane region" description="Helical" evidence="5">
    <location>
        <begin position="235"/>
        <end position="253"/>
    </location>
</feature>
<accession>A0ABW3W9X8</accession>
<reference evidence="8" key="1">
    <citation type="journal article" date="2019" name="Int. J. Syst. Evol. Microbiol.">
        <title>The Global Catalogue of Microorganisms (GCM) 10K type strain sequencing project: providing services to taxonomists for standard genome sequencing and annotation.</title>
        <authorList>
            <consortium name="The Broad Institute Genomics Platform"/>
            <consortium name="The Broad Institute Genome Sequencing Center for Infectious Disease"/>
            <person name="Wu L."/>
            <person name="Ma J."/>
        </authorList>
    </citation>
    <scope>NUCLEOTIDE SEQUENCE [LARGE SCALE GENOMIC DNA]</scope>
    <source>
        <strain evidence="8">CCUG 48884</strain>
    </source>
</reference>
<gene>
    <name evidence="7" type="ORF">ACFQ4M_03580</name>
</gene>
<keyword evidence="8" id="KW-1185">Reference proteome</keyword>
<comment type="subcellular location">
    <subcellularLocation>
        <location evidence="1">Membrane</location>
        <topology evidence="1">Multi-pass membrane protein</topology>
    </subcellularLocation>
</comment>
<dbReference type="InterPro" id="IPR007016">
    <property type="entry name" value="O-antigen_ligase-rel_domated"/>
</dbReference>
<sequence>MKMQTVQRVSIELVFVALFLGLSPIYWLPLLPFSLLLTIKVMLLGVVVFYPFLRFKDGVYALPKFITPLLGFSVALAIPSAIAHLSFDFIGLFAILFLVAIGYTLSCCYGTERALNSLFMAVVVFSLIAMLVVIDFAAGGIFINPMHSVRLYLYQTGLHGGRTGWTAICNVFLAISLFGLIVSKPGLTRGALITSSVVLLLNLVVVDSRGGLITGVFVLSIYLLHLAANSRVKAFFLLMVFWLGGVLIAAEFGERLISSRTYLSIFAPEELRSGVTTGRTDGFWVAIRLYVESPLIGVGEINLKDYGQDVEKVHNVWLRTLAEQGFLGFLSLLVFSLGLFAAVFKRTALPRSAIYMVLAAGLVPSLFEPTGVFGNYFATAPFWITVGLLLAPADYDSLQRSASLMGSNRYERC</sequence>
<evidence type="ECO:0000256" key="5">
    <source>
        <dbReference type="SAM" id="Phobius"/>
    </source>
</evidence>
<dbReference type="GO" id="GO:0016874">
    <property type="term" value="F:ligase activity"/>
    <property type="evidence" value="ECO:0007669"/>
    <property type="project" value="UniProtKB-KW"/>
</dbReference>
<dbReference type="EMBL" id="JBHTMC010000006">
    <property type="protein sequence ID" value="MFD1262649.1"/>
    <property type="molecule type" value="Genomic_DNA"/>
</dbReference>
<feature type="transmembrane region" description="Helical" evidence="5">
    <location>
        <begin position="163"/>
        <end position="183"/>
    </location>
</feature>
<feature type="domain" description="O-antigen ligase-related" evidence="6">
    <location>
        <begin position="196"/>
        <end position="332"/>
    </location>
</feature>
<evidence type="ECO:0000313" key="7">
    <source>
        <dbReference type="EMBL" id="MFD1262649.1"/>
    </source>
</evidence>
<dbReference type="PANTHER" id="PTHR37422:SF13">
    <property type="entry name" value="LIPOPOLYSACCHARIDE BIOSYNTHESIS PROTEIN PA4999-RELATED"/>
    <property type="match status" value="1"/>
</dbReference>
<evidence type="ECO:0000256" key="4">
    <source>
        <dbReference type="ARBA" id="ARBA00023136"/>
    </source>
</evidence>
<protein>
    <submittedName>
        <fullName evidence="7">O-antigen ligase family protein</fullName>
    </submittedName>
</protein>
<evidence type="ECO:0000313" key="8">
    <source>
        <dbReference type="Proteomes" id="UP001597158"/>
    </source>
</evidence>
<feature type="transmembrane region" description="Helical" evidence="5">
    <location>
        <begin position="325"/>
        <end position="344"/>
    </location>
</feature>
<dbReference type="InterPro" id="IPR051533">
    <property type="entry name" value="WaaL-like"/>
</dbReference>
<dbReference type="Proteomes" id="UP001597158">
    <property type="component" value="Unassembled WGS sequence"/>
</dbReference>
<dbReference type="Pfam" id="PF04932">
    <property type="entry name" value="Wzy_C"/>
    <property type="match status" value="1"/>
</dbReference>
<feature type="transmembrane region" description="Helical" evidence="5">
    <location>
        <begin position="9"/>
        <end position="27"/>
    </location>
</feature>
<comment type="caution">
    <text evidence="7">The sequence shown here is derived from an EMBL/GenBank/DDBJ whole genome shotgun (WGS) entry which is preliminary data.</text>
</comment>
<feature type="transmembrane region" description="Helical" evidence="5">
    <location>
        <begin position="65"/>
        <end position="83"/>
    </location>
</feature>
<proteinExistence type="predicted"/>
<feature type="transmembrane region" description="Helical" evidence="5">
    <location>
        <begin position="89"/>
        <end position="111"/>
    </location>
</feature>
<evidence type="ECO:0000256" key="2">
    <source>
        <dbReference type="ARBA" id="ARBA00022692"/>
    </source>
</evidence>